<evidence type="ECO:0000256" key="1">
    <source>
        <dbReference type="ARBA" id="ARBA00022679"/>
    </source>
</evidence>
<gene>
    <name evidence="4" type="ORF">ASPCADRAFT_179629</name>
</gene>
<sequence length="159" mass="17489">MRIHITPDPLTHPSTLALLTEHHTDLQTKTPASSSRYVLPLTTLQHDPTITVYTAWDATTHELLGCGALRELSPAEAELKSMRTVTAHLRKGVARTIALHIMDVARERGYQWLRLETGTGEAFAAARRLYAGLGFRACGVFGGYVASERNCFMEVELGG</sequence>
<evidence type="ECO:0000256" key="2">
    <source>
        <dbReference type="ARBA" id="ARBA00023315"/>
    </source>
</evidence>
<dbReference type="Gene3D" id="3.40.630.30">
    <property type="match status" value="1"/>
</dbReference>
<evidence type="ECO:0000313" key="4">
    <source>
        <dbReference type="EMBL" id="OOF90166.1"/>
    </source>
</evidence>
<keyword evidence="2" id="KW-0012">Acyltransferase</keyword>
<dbReference type="PROSITE" id="PS51186">
    <property type="entry name" value="GNAT"/>
    <property type="match status" value="1"/>
</dbReference>
<dbReference type="InterPro" id="IPR000182">
    <property type="entry name" value="GNAT_dom"/>
</dbReference>
<reference evidence="5" key="1">
    <citation type="journal article" date="2017" name="Genome Biol.">
        <title>Comparative genomics reveals high biological diversity and specific adaptations in the industrially and medically important fungal genus Aspergillus.</title>
        <authorList>
            <person name="de Vries R.P."/>
            <person name="Riley R."/>
            <person name="Wiebenga A."/>
            <person name="Aguilar-Osorio G."/>
            <person name="Amillis S."/>
            <person name="Uchima C.A."/>
            <person name="Anderluh G."/>
            <person name="Asadollahi M."/>
            <person name="Askin M."/>
            <person name="Barry K."/>
            <person name="Battaglia E."/>
            <person name="Bayram O."/>
            <person name="Benocci T."/>
            <person name="Braus-Stromeyer S.A."/>
            <person name="Caldana C."/>
            <person name="Canovas D."/>
            <person name="Cerqueira G.C."/>
            <person name="Chen F."/>
            <person name="Chen W."/>
            <person name="Choi C."/>
            <person name="Clum A."/>
            <person name="Dos Santos R.A."/>
            <person name="Damasio A.R."/>
            <person name="Diallinas G."/>
            <person name="Emri T."/>
            <person name="Fekete E."/>
            <person name="Flipphi M."/>
            <person name="Freyberg S."/>
            <person name="Gallo A."/>
            <person name="Gournas C."/>
            <person name="Habgood R."/>
            <person name="Hainaut M."/>
            <person name="Harispe M.L."/>
            <person name="Henrissat B."/>
            <person name="Hilden K.S."/>
            <person name="Hope R."/>
            <person name="Hossain A."/>
            <person name="Karabika E."/>
            <person name="Karaffa L."/>
            <person name="Karanyi Z."/>
            <person name="Krasevec N."/>
            <person name="Kuo A."/>
            <person name="Kusch H."/>
            <person name="LaButti K."/>
            <person name="Lagendijk E.L."/>
            <person name="Lapidus A."/>
            <person name="Levasseur A."/>
            <person name="Lindquist E."/>
            <person name="Lipzen A."/>
            <person name="Logrieco A.F."/>
            <person name="MacCabe A."/>
            <person name="Maekelae M.R."/>
            <person name="Malavazi I."/>
            <person name="Melin P."/>
            <person name="Meyer V."/>
            <person name="Mielnichuk N."/>
            <person name="Miskei M."/>
            <person name="Molnar A.P."/>
            <person name="Mule G."/>
            <person name="Ngan C.Y."/>
            <person name="Orejas M."/>
            <person name="Orosz E."/>
            <person name="Ouedraogo J.P."/>
            <person name="Overkamp K.M."/>
            <person name="Park H.-S."/>
            <person name="Perrone G."/>
            <person name="Piumi F."/>
            <person name="Punt P.J."/>
            <person name="Ram A.F."/>
            <person name="Ramon A."/>
            <person name="Rauscher S."/>
            <person name="Record E."/>
            <person name="Riano-Pachon D.M."/>
            <person name="Robert V."/>
            <person name="Roehrig J."/>
            <person name="Ruller R."/>
            <person name="Salamov A."/>
            <person name="Salih N.S."/>
            <person name="Samson R.A."/>
            <person name="Sandor E."/>
            <person name="Sanguinetti M."/>
            <person name="Schuetze T."/>
            <person name="Sepcic K."/>
            <person name="Shelest E."/>
            <person name="Sherlock G."/>
            <person name="Sophianopoulou V."/>
            <person name="Squina F.M."/>
            <person name="Sun H."/>
            <person name="Susca A."/>
            <person name="Todd R.B."/>
            <person name="Tsang A."/>
            <person name="Unkles S.E."/>
            <person name="van de Wiele N."/>
            <person name="van Rossen-Uffink D."/>
            <person name="Oliveira J.V."/>
            <person name="Vesth T.C."/>
            <person name="Visser J."/>
            <person name="Yu J.-H."/>
            <person name="Zhou M."/>
            <person name="Andersen M.R."/>
            <person name="Archer D.B."/>
            <person name="Baker S.E."/>
            <person name="Benoit I."/>
            <person name="Brakhage A.A."/>
            <person name="Braus G.H."/>
            <person name="Fischer R."/>
            <person name="Frisvad J.C."/>
            <person name="Goldman G.H."/>
            <person name="Houbraken J."/>
            <person name="Oakley B."/>
            <person name="Pocsi I."/>
            <person name="Scazzocchio C."/>
            <person name="Seiboth B."/>
            <person name="vanKuyk P.A."/>
            <person name="Wortman J."/>
            <person name="Dyer P.S."/>
            <person name="Grigoriev I.V."/>
        </authorList>
    </citation>
    <scope>NUCLEOTIDE SEQUENCE [LARGE SCALE GENOMIC DNA]</scope>
    <source>
        <strain evidence="5">ITEM 5010</strain>
    </source>
</reference>
<dbReference type="VEuPathDB" id="FungiDB:ASPCADRAFT_179629"/>
<dbReference type="Pfam" id="PF00583">
    <property type="entry name" value="Acetyltransf_1"/>
    <property type="match status" value="1"/>
</dbReference>
<dbReference type="InterPro" id="IPR050832">
    <property type="entry name" value="Bact_Acetyltransf"/>
</dbReference>
<proteinExistence type="predicted"/>
<dbReference type="EMBL" id="KV907576">
    <property type="protein sequence ID" value="OOF90166.1"/>
    <property type="molecule type" value="Genomic_DNA"/>
</dbReference>
<dbReference type="PANTHER" id="PTHR43877:SF5">
    <property type="entry name" value="BLL8307 PROTEIN"/>
    <property type="match status" value="1"/>
</dbReference>
<organism evidence="4 5">
    <name type="scientific">Aspergillus carbonarius (strain ITEM 5010)</name>
    <dbReference type="NCBI Taxonomy" id="602072"/>
    <lineage>
        <taxon>Eukaryota</taxon>
        <taxon>Fungi</taxon>
        <taxon>Dikarya</taxon>
        <taxon>Ascomycota</taxon>
        <taxon>Pezizomycotina</taxon>
        <taxon>Eurotiomycetes</taxon>
        <taxon>Eurotiomycetidae</taxon>
        <taxon>Eurotiales</taxon>
        <taxon>Aspergillaceae</taxon>
        <taxon>Aspergillus</taxon>
        <taxon>Aspergillus subgen. Circumdati</taxon>
    </lineage>
</organism>
<dbReference type="CDD" id="cd04301">
    <property type="entry name" value="NAT_SF"/>
    <property type="match status" value="1"/>
</dbReference>
<dbReference type="OrthoDB" id="41532at2759"/>
<keyword evidence="1" id="KW-0808">Transferase</keyword>
<evidence type="ECO:0000259" key="3">
    <source>
        <dbReference type="PROSITE" id="PS51186"/>
    </source>
</evidence>
<dbReference type="InterPro" id="IPR016181">
    <property type="entry name" value="Acyl_CoA_acyltransferase"/>
</dbReference>
<name>A0A1R3R6Q3_ASPC5</name>
<dbReference type="GO" id="GO:0016747">
    <property type="term" value="F:acyltransferase activity, transferring groups other than amino-acyl groups"/>
    <property type="evidence" value="ECO:0007669"/>
    <property type="project" value="InterPro"/>
</dbReference>
<dbReference type="OMA" id="ADMYATS"/>
<protein>
    <recommendedName>
        <fullName evidence="3">N-acetyltransferase domain-containing protein</fullName>
    </recommendedName>
</protein>
<accession>A0A1R3R6Q3</accession>
<feature type="domain" description="N-acetyltransferase" evidence="3">
    <location>
        <begin position="5"/>
        <end position="158"/>
    </location>
</feature>
<dbReference type="Proteomes" id="UP000188318">
    <property type="component" value="Unassembled WGS sequence"/>
</dbReference>
<dbReference type="PANTHER" id="PTHR43877">
    <property type="entry name" value="AMINOALKYLPHOSPHONATE N-ACETYLTRANSFERASE-RELATED-RELATED"/>
    <property type="match status" value="1"/>
</dbReference>
<keyword evidence="5" id="KW-1185">Reference proteome</keyword>
<dbReference type="SUPFAM" id="SSF55729">
    <property type="entry name" value="Acyl-CoA N-acyltransferases (Nat)"/>
    <property type="match status" value="1"/>
</dbReference>
<dbReference type="AlphaFoldDB" id="A0A1R3R6Q3"/>
<evidence type="ECO:0000313" key="5">
    <source>
        <dbReference type="Proteomes" id="UP000188318"/>
    </source>
</evidence>